<dbReference type="RefSeq" id="WP_106893454.1">
    <property type="nucleotide sequence ID" value="NZ_CP027860.1"/>
</dbReference>
<dbReference type="KEGG" id="xba:C7S18_21210"/>
<name>A0A2P1PXH1_9GAMM</name>
<dbReference type="SUPFAM" id="SSF50939">
    <property type="entry name" value="Sialidases"/>
    <property type="match status" value="1"/>
</dbReference>
<reference evidence="1 2" key="2">
    <citation type="submission" date="2018-03" db="EMBL/GenBank/DDBJ databases">
        <authorList>
            <person name="Keele B.F."/>
        </authorList>
    </citation>
    <scope>NUCLEOTIDE SEQUENCE [LARGE SCALE GENOMIC DNA]</scope>
    <source>
        <strain evidence="1 2">D13</strain>
    </source>
</reference>
<evidence type="ECO:0000313" key="2">
    <source>
        <dbReference type="Proteomes" id="UP000241074"/>
    </source>
</evidence>
<evidence type="ECO:0008006" key="3">
    <source>
        <dbReference type="Google" id="ProtNLM"/>
    </source>
</evidence>
<dbReference type="CDD" id="cd15482">
    <property type="entry name" value="Sialidase_non-viral"/>
    <property type="match status" value="1"/>
</dbReference>
<reference evidence="1 2" key="1">
    <citation type="submission" date="2018-03" db="EMBL/GenBank/DDBJ databases">
        <title>Ahniella affigens gen. nov., sp. nov., a gammaproteobacterium isolated from sandy soil near a stream.</title>
        <authorList>
            <person name="Ko Y."/>
            <person name="Kim J.-H."/>
        </authorList>
    </citation>
    <scope>NUCLEOTIDE SEQUENCE [LARGE SCALE GENOMIC DNA]</scope>
    <source>
        <strain evidence="1 2">D13</strain>
    </source>
</reference>
<evidence type="ECO:0000313" key="1">
    <source>
        <dbReference type="EMBL" id="AVP99537.1"/>
    </source>
</evidence>
<accession>A0A2P1PXH1</accession>
<protein>
    <recommendedName>
        <fullName evidence="3">Exo-alpha-sialidase</fullName>
    </recommendedName>
</protein>
<dbReference type="EMBL" id="CP027860">
    <property type="protein sequence ID" value="AVP99537.1"/>
    <property type="molecule type" value="Genomic_DNA"/>
</dbReference>
<dbReference type="AlphaFoldDB" id="A0A2P1PXH1"/>
<dbReference type="OrthoDB" id="9764969at2"/>
<gene>
    <name evidence="1" type="ORF">C7S18_21210</name>
</gene>
<proteinExistence type="predicted"/>
<dbReference type="InterPro" id="IPR036278">
    <property type="entry name" value="Sialidase_sf"/>
</dbReference>
<dbReference type="Gene3D" id="2.120.10.10">
    <property type="match status" value="1"/>
</dbReference>
<organism evidence="1 2">
    <name type="scientific">Ahniella affigens</name>
    <dbReference type="NCBI Taxonomy" id="2021234"/>
    <lineage>
        <taxon>Bacteria</taxon>
        <taxon>Pseudomonadati</taxon>
        <taxon>Pseudomonadota</taxon>
        <taxon>Gammaproteobacteria</taxon>
        <taxon>Lysobacterales</taxon>
        <taxon>Rhodanobacteraceae</taxon>
        <taxon>Ahniella</taxon>
    </lineage>
</organism>
<sequence length="410" mass="44410">MRKRDAILKSVLAISALAINGASGASSLLLLQPIDLPGSALPSVATVRGGFVLTTQQRDGSDAQLTFAELDRDGNMRRRGTIAEGRNWFVNWADFPSLVETDDGDWVSFFLAKSDPNQPYAYDVRLVRSKDRGQTWSAPLTVHDDGTSTEHGFVTLLPAGGNDVLVSWLDARHGAAMAGDGDHEHEGSHTAIHAARVDGAMRVVAHWELDELTCDCCNTDGRRIGNDSWIVYRNRSPEEIRDIHAVRFDGTGWSLPKRVLRDDWKITGCPVNGPAMASLDGLPLVFWPTQQGTSTVLRLALHDHGFVDLGVIERGEGVLGRVDAVAFGRDQALLSWLGVDGDETVLRVGLIDAAGKVLEIHDVTRLPPGRMTGIPRLAAMGRQALVVWTDASAAPALKIRGALIRALDTD</sequence>
<keyword evidence="2" id="KW-1185">Reference proteome</keyword>
<dbReference type="Proteomes" id="UP000241074">
    <property type="component" value="Chromosome"/>
</dbReference>